<gene>
    <name evidence="1" type="ORF">M9H77_19682</name>
</gene>
<reference evidence="2" key="1">
    <citation type="journal article" date="2023" name="Nat. Plants">
        <title>Single-cell RNA sequencing provides a high-resolution roadmap for understanding the multicellular compartmentation of specialized metabolism.</title>
        <authorList>
            <person name="Sun S."/>
            <person name="Shen X."/>
            <person name="Li Y."/>
            <person name="Li Y."/>
            <person name="Wang S."/>
            <person name="Li R."/>
            <person name="Zhang H."/>
            <person name="Shen G."/>
            <person name="Guo B."/>
            <person name="Wei J."/>
            <person name="Xu J."/>
            <person name="St-Pierre B."/>
            <person name="Chen S."/>
            <person name="Sun C."/>
        </authorList>
    </citation>
    <scope>NUCLEOTIDE SEQUENCE [LARGE SCALE GENOMIC DNA]</scope>
</reference>
<dbReference type="EMBL" id="CM044704">
    <property type="protein sequence ID" value="KAI5669829.1"/>
    <property type="molecule type" value="Genomic_DNA"/>
</dbReference>
<keyword evidence="2" id="KW-1185">Reference proteome</keyword>
<protein>
    <submittedName>
        <fullName evidence="1">Uncharacterized protein</fullName>
    </submittedName>
</protein>
<dbReference type="Proteomes" id="UP001060085">
    <property type="component" value="Linkage Group LG04"/>
</dbReference>
<proteinExistence type="predicted"/>
<sequence length="971" mass="107349">MRNLTNQNPLLFTQQSKVLNPSSPLSLSFPSLPSQFSAAKELQLQLEENMGGGRGFRSRTQRKHFRENRENVWKRSKSDPESQEQKNQDGNSNGDANPNPSWQPLVTENPHFEEYYKEQGIVAPQEWDTLMECLRTALPAAFRVNASTPFYLDIRSQLENDFAKSLQAEDPDGREVEAIRPLPWYPENLAWQSNFSRKQLRQNQTLERFHTFLKLENEIGNITRQEAVSMVPPLFLDVRPDHFVLDMCAAPGSKTFQLLEMIHQSMPPETLPSGMIVANDVDIQRCNLLIHQTKRMCTANLVVTTHEAQHFPGCQLNKNYVNASDVGDVKKPGASKLLFDRVLCDVPCSGDGTLRKAPDIWRKWNAGMGNGLHGLQILIAMRGLSLLKVGGRMVYSTCSMNPIENEAVVAEILRRCQGTVELVDVSTELPQLIRRPGLRKWKVRDKGEWLASYKDVPQNRRAAVVPGMFPSGREYENLSDSDHGTTIGQVTENVSNGKSENGAEEDHGVQSNVSEEEVSALPLERCMRIVPHDQNSGAFFIAVLHKLSPLPAVQKKSTSSAGRLSSSTNSQTEKATVEVKDRDMAAVDADMLTDGQGSEASPKVGTQVHETSSNAIPNGEETVEADTKTEKETVEGKDIDMIEVNAGVLRDSQVSEATSEVGMEVPKTAAAISNDEKTVEAALDADPGKVCESNKAKEIQPSDNKGSGSDNAGGKRKLQIQGKWVGVDPVIFYKDEAIISKIKDFYGIKESFPFNGHLVTRNSDTSHVKRIYYVSSAVKEVLELNLRAGQPLKIASVGLKMFERQTSKEGGSSPCAFRISSEGLPLLLPHITKQILYASMVDFKHLVQYKSIKFKDFTDAEFGRKASELSLGCCVVVLKKDDQMEPEHHQVVDASTIAVGCWRGKNSVSVMVTAVDCQELLERLLKPSETEKNSSVQETKPSTGEAIEVSETNDCESKEGTEEATAMAALS</sequence>
<evidence type="ECO:0000313" key="1">
    <source>
        <dbReference type="EMBL" id="KAI5669829.1"/>
    </source>
</evidence>
<name>A0ACC0BAY3_CATRO</name>
<accession>A0ACC0BAY3</accession>
<comment type="caution">
    <text evidence="1">The sequence shown here is derived from an EMBL/GenBank/DDBJ whole genome shotgun (WGS) entry which is preliminary data.</text>
</comment>
<evidence type="ECO:0000313" key="2">
    <source>
        <dbReference type="Proteomes" id="UP001060085"/>
    </source>
</evidence>
<organism evidence="1 2">
    <name type="scientific">Catharanthus roseus</name>
    <name type="common">Madagascar periwinkle</name>
    <name type="synonym">Vinca rosea</name>
    <dbReference type="NCBI Taxonomy" id="4058"/>
    <lineage>
        <taxon>Eukaryota</taxon>
        <taxon>Viridiplantae</taxon>
        <taxon>Streptophyta</taxon>
        <taxon>Embryophyta</taxon>
        <taxon>Tracheophyta</taxon>
        <taxon>Spermatophyta</taxon>
        <taxon>Magnoliopsida</taxon>
        <taxon>eudicotyledons</taxon>
        <taxon>Gunneridae</taxon>
        <taxon>Pentapetalae</taxon>
        <taxon>asterids</taxon>
        <taxon>lamiids</taxon>
        <taxon>Gentianales</taxon>
        <taxon>Apocynaceae</taxon>
        <taxon>Rauvolfioideae</taxon>
        <taxon>Vinceae</taxon>
        <taxon>Catharanthinae</taxon>
        <taxon>Catharanthus</taxon>
    </lineage>
</organism>